<dbReference type="Pfam" id="PF00874">
    <property type="entry name" value="PRD"/>
    <property type="match status" value="2"/>
</dbReference>
<dbReference type="InterPro" id="IPR036650">
    <property type="entry name" value="CAT_RNA-bd_dom_sf"/>
</dbReference>
<dbReference type="GO" id="GO:0006355">
    <property type="term" value="P:regulation of DNA-templated transcription"/>
    <property type="evidence" value="ECO:0007669"/>
    <property type="project" value="InterPro"/>
</dbReference>
<feature type="domain" description="PRD" evidence="2">
    <location>
        <begin position="182"/>
        <end position="290"/>
    </location>
</feature>
<dbReference type="SUPFAM" id="SSF63520">
    <property type="entry name" value="PTS-regulatory domain, PRD"/>
    <property type="match status" value="2"/>
</dbReference>
<dbReference type="RefSeq" id="WP_236120135.1">
    <property type="nucleotide sequence ID" value="NZ_JAKGSI010000009.1"/>
</dbReference>
<dbReference type="PROSITE" id="PS51372">
    <property type="entry name" value="PRD_2"/>
    <property type="match status" value="2"/>
</dbReference>
<dbReference type="PANTHER" id="PTHR30185:SF15">
    <property type="entry name" value="CRYPTIC BETA-GLUCOSIDE BGL OPERON ANTITERMINATOR"/>
    <property type="match status" value="1"/>
</dbReference>
<dbReference type="PANTHER" id="PTHR30185">
    <property type="entry name" value="CRYPTIC BETA-GLUCOSIDE BGL OPERON ANTITERMINATOR"/>
    <property type="match status" value="1"/>
</dbReference>
<dbReference type="InterPro" id="IPR011608">
    <property type="entry name" value="PRD"/>
</dbReference>
<dbReference type="InterPro" id="IPR036634">
    <property type="entry name" value="PRD_sf"/>
</dbReference>
<evidence type="ECO:0000313" key="4">
    <source>
        <dbReference type="Proteomes" id="UP001139336"/>
    </source>
</evidence>
<protein>
    <submittedName>
        <fullName evidence="3">PRD domain-containing protein</fullName>
    </submittedName>
</protein>
<keyword evidence="4" id="KW-1185">Reference proteome</keyword>
<dbReference type="Proteomes" id="UP001139336">
    <property type="component" value="Unassembled WGS sequence"/>
</dbReference>
<dbReference type="InterPro" id="IPR050661">
    <property type="entry name" value="BglG_antiterminators"/>
</dbReference>
<name>A0A9X1QT64_9CORY</name>
<proteinExistence type="predicted"/>
<keyword evidence="1" id="KW-0677">Repeat</keyword>
<dbReference type="InterPro" id="IPR004341">
    <property type="entry name" value="CAT_RNA-bd_dom"/>
</dbReference>
<dbReference type="SUPFAM" id="SSF50151">
    <property type="entry name" value="SacY-like RNA-binding domain"/>
    <property type="match status" value="1"/>
</dbReference>
<dbReference type="SMART" id="SM01061">
    <property type="entry name" value="CAT_RBD"/>
    <property type="match status" value="1"/>
</dbReference>
<evidence type="ECO:0000256" key="1">
    <source>
        <dbReference type="ARBA" id="ARBA00022737"/>
    </source>
</evidence>
<gene>
    <name evidence="3" type="ORF">L1O03_11450</name>
</gene>
<dbReference type="Gene3D" id="2.30.24.10">
    <property type="entry name" value="CAT RNA-binding domain"/>
    <property type="match status" value="1"/>
</dbReference>
<feature type="domain" description="PRD" evidence="2">
    <location>
        <begin position="77"/>
        <end position="181"/>
    </location>
</feature>
<dbReference type="AlphaFoldDB" id="A0A9X1QT64"/>
<sequence length="301" mass="33372">MAAHTSEPGASGVGTVLRSLNNNAVLVTVEGQRRILMGRGIGFRRRLGDDIPLAEAEEIFTTRLDESGRDIGAFLNDIPLEVFECCRAALNEIGPELPHSSQVLLLALADHLHQAIARTEQGITLSYPTSWEVPHLYPQEMRWGRLTVEVARRELCPALPDDEATAFAMHYVNAHFTGNNLARTIELTELLNRAVEAVQRRLGADAPQDPLSVARFVTHLRYLFVRIMDDAQITRRVMAPPPDAHEDSIERAVADVQAIVENSHGVSLSDAEVDYLRLHILRLSDPRAPRSPRRPDAAAPQ</sequence>
<evidence type="ECO:0000259" key="2">
    <source>
        <dbReference type="PROSITE" id="PS51372"/>
    </source>
</evidence>
<dbReference type="GO" id="GO:0003723">
    <property type="term" value="F:RNA binding"/>
    <property type="evidence" value="ECO:0007669"/>
    <property type="project" value="InterPro"/>
</dbReference>
<dbReference type="Gene3D" id="1.10.1790.10">
    <property type="entry name" value="PRD domain"/>
    <property type="match status" value="2"/>
</dbReference>
<accession>A0A9X1QT64</accession>
<comment type="caution">
    <text evidence="3">The sequence shown here is derived from an EMBL/GenBank/DDBJ whole genome shotgun (WGS) entry which is preliminary data.</text>
</comment>
<dbReference type="Pfam" id="PF03123">
    <property type="entry name" value="CAT_RBD"/>
    <property type="match status" value="1"/>
</dbReference>
<reference evidence="3" key="1">
    <citation type="submission" date="2022-01" db="EMBL/GenBank/DDBJ databases">
        <title>Corynebacterium sp. nov isolated from isolated from the feces of the greater white-fronted geese (Anser albifrons) at Poyang Lake, PR China.</title>
        <authorList>
            <person name="Liu Q."/>
        </authorList>
    </citation>
    <scope>NUCLEOTIDE SEQUENCE</scope>
    <source>
        <strain evidence="3">JCM 32435</strain>
    </source>
</reference>
<dbReference type="EMBL" id="JAKGSI010000009">
    <property type="protein sequence ID" value="MCF4007780.1"/>
    <property type="molecule type" value="Genomic_DNA"/>
</dbReference>
<organism evidence="3 4">
    <name type="scientific">Corynebacterium uropygiale</name>
    <dbReference type="NCBI Taxonomy" id="1775911"/>
    <lineage>
        <taxon>Bacteria</taxon>
        <taxon>Bacillati</taxon>
        <taxon>Actinomycetota</taxon>
        <taxon>Actinomycetes</taxon>
        <taxon>Mycobacteriales</taxon>
        <taxon>Corynebacteriaceae</taxon>
        <taxon>Corynebacterium</taxon>
    </lineage>
</organism>
<evidence type="ECO:0000313" key="3">
    <source>
        <dbReference type="EMBL" id="MCF4007780.1"/>
    </source>
</evidence>